<feature type="compositionally biased region" description="Basic and acidic residues" evidence="1">
    <location>
        <begin position="185"/>
        <end position="194"/>
    </location>
</feature>
<reference evidence="2 3" key="1">
    <citation type="submission" date="2024-02" db="EMBL/GenBank/DDBJ databases">
        <authorList>
            <person name="Chen Y."/>
            <person name="Shah S."/>
            <person name="Dougan E. K."/>
            <person name="Thang M."/>
            <person name="Chan C."/>
        </authorList>
    </citation>
    <scope>NUCLEOTIDE SEQUENCE [LARGE SCALE GENOMIC DNA]</scope>
</reference>
<evidence type="ECO:0000313" key="3">
    <source>
        <dbReference type="Proteomes" id="UP001642464"/>
    </source>
</evidence>
<accession>A0ABP0NEP1</accession>
<evidence type="ECO:0000256" key="1">
    <source>
        <dbReference type="SAM" id="MobiDB-lite"/>
    </source>
</evidence>
<name>A0ABP0NEP1_9DINO</name>
<feature type="region of interest" description="Disordered" evidence="1">
    <location>
        <begin position="158"/>
        <end position="202"/>
    </location>
</feature>
<protein>
    <submittedName>
        <fullName evidence="2">EF-hand domain-containing protein</fullName>
    </submittedName>
</protein>
<dbReference type="EMBL" id="CAXAMM010028113">
    <property type="protein sequence ID" value="CAK9062201.1"/>
    <property type="molecule type" value="Genomic_DNA"/>
</dbReference>
<evidence type="ECO:0000313" key="2">
    <source>
        <dbReference type="EMBL" id="CAK9062201.1"/>
    </source>
</evidence>
<proteinExistence type="predicted"/>
<dbReference type="Proteomes" id="UP001642464">
    <property type="component" value="Unassembled WGS sequence"/>
</dbReference>
<gene>
    <name evidence="2" type="ORF">SCF082_LOCUS32453</name>
</gene>
<comment type="caution">
    <text evidence="2">The sequence shown here is derived from an EMBL/GenBank/DDBJ whole genome shotgun (WGS) entry which is preliminary data.</text>
</comment>
<keyword evidence="3" id="KW-1185">Reference proteome</keyword>
<organism evidence="2 3">
    <name type="scientific">Durusdinium trenchii</name>
    <dbReference type="NCBI Taxonomy" id="1381693"/>
    <lineage>
        <taxon>Eukaryota</taxon>
        <taxon>Sar</taxon>
        <taxon>Alveolata</taxon>
        <taxon>Dinophyceae</taxon>
        <taxon>Suessiales</taxon>
        <taxon>Symbiodiniaceae</taxon>
        <taxon>Durusdinium</taxon>
    </lineage>
</organism>
<sequence>MPDAQFGSQRRGEFYHPYFRFKDPVYAVRVQLEEFRRGKPKEKIWDAIFAAGGGGDQEVPREETPVGGHLPLFREFCQPLAEDTRWELRVTDVTPNRKGKPTKSFDETVVLRPRGDLPRTYHLRKTGLPPPKKFSAEYWARKGRLARREAEAEKIMSDLAWPPRRPMRVKSDTPDGAVDFSSWRIDPETGKPVEDELVSQAA</sequence>